<gene>
    <name evidence="2" type="ORF">EHP00_2130</name>
</gene>
<dbReference type="AlphaFoldDB" id="A0A1W0E3N1"/>
<organism evidence="2 3">
    <name type="scientific">Ecytonucleospora hepatopenaei</name>
    <dbReference type="NCBI Taxonomy" id="646526"/>
    <lineage>
        <taxon>Eukaryota</taxon>
        <taxon>Fungi</taxon>
        <taxon>Fungi incertae sedis</taxon>
        <taxon>Microsporidia</taxon>
        <taxon>Enterocytozoonidae</taxon>
        <taxon>Ecytonucleospora</taxon>
    </lineage>
</organism>
<reference evidence="2 3" key="1">
    <citation type="journal article" date="2017" name="Environ. Microbiol.">
        <title>Decay of the glycolytic pathway and adaptation to intranuclear parasitism within Enterocytozoonidae microsporidia.</title>
        <authorList>
            <person name="Wiredu Boakye D."/>
            <person name="Jaroenlak P."/>
            <person name="Prachumwat A."/>
            <person name="Williams T.A."/>
            <person name="Bateman K.S."/>
            <person name="Itsathitphaisarn O."/>
            <person name="Sritunyalucksana K."/>
            <person name="Paszkiewicz K.H."/>
            <person name="Moore K.A."/>
            <person name="Stentiford G.D."/>
            <person name="Williams B.A."/>
        </authorList>
    </citation>
    <scope>NUCLEOTIDE SEQUENCE [LARGE SCALE GENOMIC DNA]</scope>
    <source>
        <strain evidence="2 3">TH1</strain>
    </source>
</reference>
<feature type="signal peptide" evidence="1">
    <location>
        <begin position="1"/>
        <end position="28"/>
    </location>
</feature>
<dbReference type="EMBL" id="MNPJ01000025">
    <property type="protein sequence ID" value="OQS53836.1"/>
    <property type="molecule type" value="Genomic_DNA"/>
</dbReference>
<dbReference type="VEuPathDB" id="MicrosporidiaDB:EHP00_2130"/>
<comment type="caution">
    <text evidence="2">The sequence shown here is derived from an EMBL/GenBank/DDBJ whole genome shotgun (WGS) entry which is preliminary data.</text>
</comment>
<proteinExistence type="predicted"/>
<accession>A0A1W0E3N1</accession>
<evidence type="ECO:0000313" key="2">
    <source>
        <dbReference type="EMBL" id="OQS53836.1"/>
    </source>
</evidence>
<feature type="chain" id="PRO_5012574075" evidence="1">
    <location>
        <begin position="29"/>
        <end position="69"/>
    </location>
</feature>
<keyword evidence="3" id="KW-1185">Reference proteome</keyword>
<sequence>MYIWFYATLKQTTLACFCSLCYQDPTVGVTIPSTPAIALLSGFYLPSTLHFTCMHEINKNFTHAGGLNI</sequence>
<keyword evidence="1" id="KW-0732">Signal</keyword>
<dbReference type="Proteomes" id="UP000192758">
    <property type="component" value="Unassembled WGS sequence"/>
</dbReference>
<name>A0A1W0E3N1_9MICR</name>
<evidence type="ECO:0000313" key="3">
    <source>
        <dbReference type="Proteomes" id="UP000192758"/>
    </source>
</evidence>
<evidence type="ECO:0000256" key="1">
    <source>
        <dbReference type="SAM" id="SignalP"/>
    </source>
</evidence>
<protein>
    <submittedName>
        <fullName evidence="2">Uncharacterized protein</fullName>
    </submittedName>
</protein>